<evidence type="ECO:0000313" key="3">
    <source>
        <dbReference type="EMBL" id="RXN13182.1"/>
    </source>
</evidence>
<dbReference type="EMBL" id="QBIY01012998">
    <property type="protein sequence ID" value="RXN13182.1"/>
    <property type="molecule type" value="Genomic_DNA"/>
</dbReference>
<comment type="caution">
    <text evidence="3">The sequence shown here is derived from an EMBL/GenBank/DDBJ whole genome shotgun (WGS) entry which is preliminary data.</text>
</comment>
<protein>
    <submittedName>
        <fullName evidence="3">Uncharacterized protein</fullName>
    </submittedName>
</protein>
<keyword evidence="4" id="KW-1185">Reference proteome</keyword>
<proteinExistence type="predicted"/>
<gene>
    <name evidence="2" type="ORF">ROHU_010984</name>
    <name evidence="3" type="ORF">ROHU_029169</name>
</gene>
<dbReference type="Proteomes" id="UP000290572">
    <property type="component" value="Unassembled WGS sequence"/>
</dbReference>
<name>A0A498M0N9_LABRO</name>
<dbReference type="EMBL" id="QBIY01013257">
    <property type="protein sequence ID" value="RXN09566.1"/>
    <property type="molecule type" value="Genomic_DNA"/>
</dbReference>
<dbReference type="AlphaFoldDB" id="A0A498M0N9"/>
<sequence length="125" mass="14602">MEMPLAVMSASDIKRQNLGKKKRADMTKWKDRVRKALRDAGKPYLTRRGEQKPGKNPPKEQEFERMRVRHLVKIHSDETLSAVQHMFVTGLSRRTYASNEGLKDYESGPFFLSHLNNFWSLLHCD</sequence>
<accession>A0A498M0N9</accession>
<reference evidence="3 4" key="1">
    <citation type="submission" date="2018-03" db="EMBL/GenBank/DDBJ databases">
        <title>Draft genome sequence of Rohu Carp (Labeo rohita).</title>
        <authorList>
            <person name="Das P."/>
            <person name="Kushwaha B."/>
            <person name="Joshi C.G."/>
            <person name="Kumar D."/>
            <person name="Nagpure N.S."/>
            <person name="Sahoo L."/>
            <person name="Das S.P."/>
            <person name="Bit A."/>
            <person name="Patnaik S."/>
            <person name="Meher P.K."/>
            <person name="Jayasankar P."/>
            <person name="Koringa P.G."/>
            <person name="Patel N.V."/>
            <person name="Hinsu A.T."/>
            <person name="Kumar R."/>
            <person name="Pandey M."/>
            <person name="Agarwal S."/>
            <person name="Srivastava S."/>
            <person name="Singh M."/>
            <person name="Iquebal M.A."/>
            <person name="Jaiswal S."/>
            <person name="Angadi U.B."/>
            <person name="Kumar N."/>
            <person name="Raza M."/>
            <person name="Shah T.M."/>
            <person name="Rai A."/>
            <person name="Jena J.K."/>
        </authorList>
    </citation>
    <scope>NUCLEOTIDE SEQUENCE [LARGE SCALE GENOMIC DNA]</scope>
    <source>
        <strain evidence="3">DASCIFA01</strain>
        <tissue evidence="3">Testis</tissue>
    </source>
</reference>
<evidence type="ECO:0000256" key="1">
    <source>
        <dbReference type="SAM" id="MobiDB-lite"/>
    </source>
</evidence>
<feature type="region of interest" description="Disordered" evidence="1">
    <location>
        <begin position="38"/>
        <end position="63"/>
    </location>
</feature>
<evidence type="ECO:0000313" key="4">
    <source>
        <dbReference type="Proteomes" id="UP000290572"/>
    </source>
</evidence>
<organism evidence="3 4">
    <name type="scientific">Labeo rohita</name>
    <name type="common">Indian major carp</name>
    <name type="synonym">Cyprinus rohita</name>
    <dbReference type="NCBI Taxonomy" id="84645"/>
    <lineage>
        <taxon>Eukaryota</taxon>
        <taxon>Metazoa</taxon>
        <taxon>Chordata</taxon>
        <taxon>Craniata</taxon>
        <taxon>Vertebrata</taxon>
        <taxon>Euteleostomi</taxon>
        <taxon>Actinopterygii</taxon>
        <taxon>Neopterygii</taxon>
        <taxon>Teleostei</taxon>
        <taxon>Ostariophysi</taxon>
        <taxon>Cypriniformes</taxon>
        <taxon>Cyprinidae</taxon>
        <taxon>Labeoninae</taxon>
        <taxon>Labeonini</taxon>
        <taxon>Labeo</taxon>
    </lineage>
</organism>
<evidence type="ECO:0000313" key="2">
    <source>
        <dbReference type="EMBL" id="RXN09566.1"/>
    </source>
</evidence>